<comment type="caution">
    <text evidence="1">The sequence shown here is derived from an EMBL/GenBank/DDBJ whole genome shotgun (WGS) entry which is preliminary data.</text>
</comment>
<accession>A0A834SV20</accession>
<reference evidence="1" key="1">
    <citation type="submission" date="2020-09" db="EMBL/GenBank/DDBJ databases">
        <title>Genome-Enabled Discovery of Anthraquinone Biosynthesis in Senna tora.</title>
        <authorList>
            <person name="Kang S.-H."/>
            <person name="Pandey R.P."/>
            <person name="Lee C.-M."/>
            <person name="Sim J.-S."/>
            <person name="Jeong J.-T."/>
            <person name="Choi B.-S."/>
            <person name="Jung M."/>
            <person name="Ginzburg D."/>
            <person name="Zhao K."/>
            <person name="Won S.Y."/>
            <person name="Oh T.-J."/>
            <person name="Yu Y."/>
            <person name="Kim N.-H."/>
            <person name="Lee O.R."/>
            <person name="Lee T.-H."/>
            <person name="Bashyal P."/>
            <person name="Kim T.-S."/>
            <person name="Lee W.-H."/>
            <person name="Kawkins C."/>
            <person name="Kim C.-K."/>
            <person name="Kim J.S."/>
            <person name="Ahn B.O."/>
            <person name="Rhee S.Y."/>
            <person name="Sohng J.K."/>
        </authorList>
    </citation>
    <scope>NUCLEOTIDE SEQUENCE</scope>
    <source>
        <tissue evidence="1">Leaf</tissue>
    </source>
</reference>
<dbReference type="AlphaFoldDB" id="A0A834SV20"/>
<evidence type="ECO:0000313" key="2">
    <source>
        <dbReference type="Proteomes" id="UP000634136"/>
    </source>
</evidence>
<organism evidence="1 2">
    <name type="scientific">Senna tora</name>
    <dbReference type="NCBI Taxonomy" id="362788"/>
    <lineage>
        <taxon>Eukaryota</taxon>
        <taxon>Viridiplantae</taxon>
        <taxon>Streptophyta</taxon>
        <taxon>Embryophyta</taxon>
        <taxon>Tracheophyta</taxon>
        <taxon>Spermatophyta</taxon>
        <taxon>Magnoliopsida</taxon>
        <taxon>eudicotyledons</taxon>
        <taxon>Gunneridae</taxon>
        <taxon>Pentapetalae</taxon>
        <taxon>rosids</taxon>
        <taxon>fabids</taxon>
        <taxon>Fabales</taxon>
        <taxon>Fabaceae</taxon>
        <taxon>Caesalpinioideae</taxon>
        <taxon>Cassia clade</taxon>
        <taxon>Senna</taxon>
    </lineage>
</organism>
<sequence length="103" mass="11669">MRLLISQQASTSRPGTIQAEVHSEIDPQLMSPHLLGRLEAVFMVLNLREEFLSVVDVRLRNDEWNEGVECPVSKGSFPFWQMFFGVTTRDSPLNVVLPPDEDA</sequence>
<proteinExistence type="predicted"/>
<name>A0A834SV20_9FABA</name>
<protein>
    <submittedName>
        <fullName evidence="1">Uncharacterized protein</fullName>
    </submittedName>
</protein>
<dbReference type="Proteomes" id="UP000634136">
    <property type="component" value="Unassembled WGS sequence"/>
</dbReference>
<dbReference type="EMBL" id="JAAIUW010000011">
    <property type="protein sequence ID" value="KAF7808277.1"/>
    <property type="molecule type" value="Genomic_DNA"/>
</dbReference>
<gene>
    <name evidence="1" type="ORF">G2W53_035020</name>
</gene>
<keyword evidence="2" id="KW-1185">Reference proteome</keyword>
<evidence type="ECO:0000313" key="1">
    <source>
        <dbReference type="EMBL" id="KAF7808277.1"/>
    </source>
</evidence>